<dbReference type="Proteomes" id="UP000246085">
    <property type="component" value="Chromosome BRAD3257"/>
</dbReference>
<protein>
    <submittedName>
        <fullName evidence="1">Uncharacterized protein</fullName>
    </submittedName>
</protein>
<name>A0A2U3Q9F5_9BRAD</name>
<dbReference type="KEGG" id="bvz:BRAD3257_7330"/>
<gene>
    <name evidence="1" type="ORF">BRAD3257_7330</name>
</gene>
<sequence>MGLSAGAPVSTRGAVGVIHSELVLTYLKLVLESARLTSSMISIGAFDQSYIDVPSGCPEINNGRVQGSRVSIHPVHT</sequence>
<dbReference type="EMBL" id="LS398110">
    <property type="protein sequence ID" value="SPP98081.1"/>
    <property type="molecule type" value="Genomic_DNA"/>
</dbReference>
<organism evidence="1 2">
    <name type="scientific">Bradyrhizobium vignae</name>
    <dbReference type="NCBI Taxonomy" id="1549949"/>
    <lineage>
        <taxon>Bacteria</taxon>
        <taxon>Pseudomonadati</taxon>
        <taxon>Pseudomonadota</taxon>
        <taxon>Alphaproteobacteria</taxon>
        <taxon>Hyphomicrobiales</taxon>
        <taxon>Nitrobacteraceae</taxon>
        <taxon>Bradyrhizobium</taxon>
    </lineage>
</organism>
<proteinExistence type="predicted"/>
<dbReference type="AlphaFoldDB" id="A0A2U3Q9F5"/>
<reference evidence="1 2" key="1">
    <citation type="submission" date="2018-03" db="EMBL/GenBank/DDBJ databases">
        <authorList>
            <person name="Gully D."/>
        </authorList>
    </citation>
    <scope>NUCLEOTIDE SEQUENCE [LARGE SCALE GENOMIC DNA]</scope>
    <source>
        <strain evidence="1">ORS3257</strain>
    </source>
</reference>
<evidence type="ECO:0000313" key="1">
    <source>
        <dbReference type="EMBL" id="SPP98081.1"/>
    </source>
</evidence>
<accession>A0A2U3Q9F5</accession>
<evidence type="ECO:0000313" key="2">
    <source>
        <dbReference type="Proteomes" id="UP000246085"/>
    </source>
</evidence>